<evidence type="ECO:0000313" key="2">
    <source>
        <dbReference type="Proteomes" id="UP000015688"/>
    </source>
</evidence>
<dbReference type="RefSeq" id="WP_021434546.1">
    <property type="nucleotide sequence ID" value="NZ_AVNC01000023.1"/>
</dbReference>
<proteinExistence type="predicted"/>
<evidence type="ECO:0000313" key="1">
    <source>
        <dbReference type="EMBL" id="EQK39791.1"/>
    </source>
</evidence>
<sequence>MPFNRLMDIYFNKKYIITFNGLELHNIIEITNNFIDSNDISEPLEEELKNMVSKIKRSVEISMY</sequence>
<accession>T4VG99</accession>
<dbReference type="EMBL" id="AVNC01000023">
    <property type="protein sequence ID" value="EQK39791.1"/>
    <property type="molecule type" value="Genomic_DNA"/>
</dbReference>
<dbReference type="AlphaFoldDB" id="T4VG99"/>
<organism evidence="1 2">
    <name type="scientific">Paraclostridium bifermentans ATCC 638 = DSM 14991</name>
    <dbReference type="NCBI Taxonomy" id="1233171"/>
    <lineage>
        <taxon>Bacteria</taxon>
        <taxon>Bacillati</taxon>
        <taxon>Bacillota</taxon>
        <taxon>Clostridia</taxon>
        <taxon>Peptostreptococcales</taxon>
        <taxon>Peptostreptococcaceae</taxon>
        <taxon>Paraclostridium</taxon>
    </lineage>
</organism>
<dbReference type="PATRIC" id="fig|1233171.3.peg.3523"/>
<gene>
    <name evidence="1" type="ORF">C672_3657</name>
</gene>
<protein>
    <submittedName>
        <fullName evidence="1">Uncharacterized protein</fullName>
    </submittedName>
</protein>
<name>T4VG99_PARBF</name>
<reference evidence="1 2" key="1">
    <citation type="submission" date="2013-06" db="EMBL/GenBank/DDBJ databases">
        <authorList>
            <person name="Walk S."/>
            <person name="Aronoff D."/>
            <person name="Young V.Y."/>
            <person name="Marsh J."/>
            <person name="Harrison L."/>
            <person name="Daugherty S.C."/>
            <person name="Shefchek K.A."/>
            <person name="Hine E.E."/>
            <person name="Tallon L.J."/>
            <person name="Sadzewicz L.K."/>
            <person name="Rasko D.A."/>
        </authorList>
    </citation>
    <scope>NUCLEOTIDE SEQUENCE [LARGE SCALE GENOMIC DNA]</scope>
    <source>
        <strain evidence="1 2">ATCC 638</strain>
    </source>
</reference>
<dbReference type="Proteomes" id="UP000015688">
    <property type="component" value="Unassembled WGS sequence"/>
</dbReference>
<comment type="caution">
    <text evidence="1">The sequence shown here is derived from an EMBL/GenBank/DDBJ whole genome shotgun (WGS) entry which is preliminary data.</text>
</comment>